<reference evidence="2" key="1">
    <citation type="submission" date="2014-09" db="EMBL/GenBank/DDBJ databases">
        <authorList>
            <person name="Magalhaes I.L.F."/>
            <person name="Oliveira U."/>
            <person name="Santos F.R."/>
            <person name="Vidigal T.H.D.A."/>
            <person name="Brescovit A.D."/>
            <person name="Santos A.J."/>
        </authorList>
    </citation>
    <scope>NUCLEOTIDE SEQUENCE</scope>
    <source>
        <tissue evidence="2">Shoot tissue taken approximately 20 cm above the soil surface</tissue>
    </source>
</reference>
<sequence>MTTSDHLRIFPNRTISPPKPKHYTTKHKYRPTTHQFIMKQVSIYKLALEI</sequence>
<protein>
    <submittedName>
        <fullName evidence="2">Uncharacterized protein</fullName>
    </submittedName>
</protein>
<organism evidence="2">
    <name type="scientific">Arundo donax</name>
    <name type="common">Giant reed</name>
    <name type="synonym">Donax arundinaceus</name>
    <dbReference type="NCBI Taxonomy" id="35708"/>
    <lineage>
        <taxon>Eukaryota</taxon>
        <taxon>Viridiplantae</taxon>
        <taxon>Streptophyta</taxon>
        <taxon>Embryophyta</taxon>
        <taxon>Tracheophyta</taxon>
        <taxon>Spermatophyta</taxon>
        <taxon>Magnoliopsida</taxon>
        <taxon>Liliopsida</taxon>
        <taxon>Poales</taxon>
        <taxon>Poaceae</taxon>
        <taxon>PACMAD clade</taxon>
        <taxon>Arundinoideae</taxon>
        <taxon>Arundineae</taxon>
        <taxon>Arundo</taxon>
    </lineage>
</organism>
<dbReference type="AlphaFoldDB" id="A0A0A9DH39"/>
<dbReference type="EMBL" id="GBRH01212935">
    <property type="protein sequence ID" value="JAD84960.1"/>
    <property type="molecule type" value="Transcribed_RNA"/>
</dbReference>
<proteinExistence type="predicted"/>
<name>A0A0A9DH39_ARUDO</name>
<reference evidence="2" key="2">
    <citation type="journal article" date="2015" name="Data Brief">
        <title>Shoot transcriptome of the giant reed, Arundo donax.</title>
        <authorList>
            <person name="Barrero R.A."/>
            <person name="Guerrero F.D."/>
            <person name="Moolhuijzen P."/>
            <person name="Goolsby J.A."/>
            <person name="Tidwell J."/>
            <person name="Bellgard S.E."/>
            <person name="Bellgard M.I."/>
        </authorList>
    </citation>
    <scope>NUCLEOTIDE SEQUENCE</scope>
    <source>
        <tissue evidence="2">Shoot tissue taken approximately 20 cm above the soil surface</tissue>
    </source>
</reference>
<evidence type="ECO:0000313" key="2">
    <source>
        <dbReference type="EMBL" id="JAD84960.1"/>
    </source>
</evidence>
<feature type="region of interest" description="Disordered" evidence="1">
    <location>
        <begin position="1"/>
        <end position="26"/>
    </location>
</feature>
<accession>A0A0A9DH39</accession>
<evidence type="ECO:0000256" key="1">
    <source>
        <dbReference type="SAM" id="MobiDB-lite"/>
    </source>
</evidence>